<keyword evidence="2" id="KW-0813">Transport</keyword>
<dbReference type="KEGG" id="lma:LMJF_29_0930"/>
<evidence type="ECO:0000256" key="5">
    <source>
        <dbReference type="ARBA" id="ARBA00023136"/>
    </source>
</evidence>
<evidence type="ECO:0000313" key="8">
    <source>
        <dbReference type="EMBL" id="CBZ12429.1"/>
    </source>
</evidence>
<accession>E9ADV0</accession>
<evidence type="ECO:0000256" key="3">
    <source>
        <dbReference type="ARBA" id="ARBA00022692"/>
    </source>
</evidence>
<dbReference type="InParanoid" id="E9ADV0"/>
<dbReference type="Proteomes" id="UP000000542">
    <property type="component" value="Chromosome 29"/>
</dbReference>
<dbReference type="GeneID" id="12980953"/>
<dbReference type="VEuPathDB" id="TriTrypDB:LMJSD75_290015700"/>
<evidence type="ECO:0000256" key="4">
    <source>
        <dbReference type="ARBA" id="ARBA00022989"/>
    </source>
</evidence>
<keyword evidence="9" id="KW-1185">Reference proteome</keyword>
<evidence type="ECO:0000256" key="2">
    <source>
        <dbReference type="ARBA" id="ARBA00022448"/>
    </source>
</evidence>
<keyword evidence="5 6" id="KW-0472">Membrane</keyword>
<dbReference type="eggNOG" id="KOG0061">
    <property type="taxonomic scope" value="Eukaryota"/>
</dbReference>
<evidence type="ECO:0000313" key="9">
    <source>
        <dbReference type="Proteomes" id="UP000000542"/>
    </source>
</evidence>
<name>E9ADV0_LEIMA</name>
<dbReference type="GO" id="GO:0055085">
    <property type="term" value="P:transmembrane transport"/>
    <property type="evidence" value="ECO:0000318"/>
    <property type="project" value="GO_Central"/>
</dbReference>
<dbReference type="Gene3D" id="3.40.50.300">
    <property type="entry name" value="P-loop containing nucleotide triphosphate hydrolases"/>
    <property type="match status" value="1"/>
</dbReference>
<protein>
    <submittedName>
        <fullName evidence="8">ABC transporter-like protein</fullName>
    </submittedName>
</protein>
<evidence type="ECO:0000256" key="6">
    <source>
        <dbReference type="SAM" id="Phobius"/>
    </source>
</evidence>
<dbReference type="RefSeq" id="XP_003722172.1">
    <property type="nucleotide sequence ID" value="XM_003722124.1"/>
</dbReference>
<dbReference type="GO" id="GO:0016887">
    <property type="term" value="F:ATP hydrolysis activity"/>
    <property type="evidence" value="ECO:0007669"/>
    <property type="project" value="InterPro"/>
</dbReference>
<dbReference type="VEuPathDB" id="TriTrypDB:LMJFC_290016500"/>
<dbReference type="PROSITE" id="PS50893">
    <property type="entry name" value="ABC_TRANSPORTER_2"/>
    <property type="match status" value="1"/>
</dbReference>
<organism evidence="8 9">
    <name type="scientific">Leishmania major</name>
    <dbReference type="NCBI Taxonomy" id="5664"/>
    <lineage>
        <taxon>Eukaryota</taxon>
        <taxon>Discoba</taxon>
        <taxon>Euglenozoa</taxon>
        <taxon>Kinetoplastea</taxon>
        <taxon>Metakinetoplastina</taxon>
        <taxon>Trypanosomatida</taxon>
        <taxon>Trypanosomatidae</taxon>
        <taxon>Leishmaniinae</taxon>
        <taxon>Leishmania</taxon>
    </lineage>
</organism>
<dbReference type="InterPro" id="IPR050352">
    <property type="entry name" value="ABCG_transporters"/>
</dbReference>
<feature type="transmembrane region" description="Helical" evidence="6">
    <location>
        <begin position="482"/>
        <end position="501"/>
    </location>
</feature>
<dbReference type="GO" id="GO:0005524">
    <property type="term" value="F:ATP binding"/>
    <property type="evidence" value="ECO:0007669"/>
    <property type="project" value="InterPro"/>
</dbReference>
<dbReference type="AlphaFoldDB" id="E9ADV0"/>
<feature type="transmembrane region" description="Helical" evidence="6">
    <location>
        <begin position="553"/>
        <end position="581"/>
    </location>
</feature>
<feature type="domain" description="ABC transporter" evidence="7">
    <location>
        <begin position="60"/>
        <end position="300"/>
    </location>
</feature>
<feature type="transmembrane region" description="Helical" evidence="6">
    <location>
        <begin position="615"/>
        <end position="637"/>
    </location>
</feature>
<dbReference type="EMBL" id="FR796425">
    <property type="protein sequence ID" value="CBZ12429.1"/>
    <property type="molecule type" value="Genomic_DNA"/>
</dbReference>
<dbReference type="OMA" id="DQGGMYN"/>
<keyword evidence="3 6" id="KW-0812">Transmembrane</keyword>
<dbReference type="VEuPathDB" id="TriTrypDB:LMJLV39_290015700"/>
<evidence type="ECO:0000259" key="7">
    <source>
        <dbReference type="PROSITE" id="PS50893"/>
    </source>
</evidence>
<dbReference type="GO" id="GO:0016020">
    <property type="term" value="C:membrane"/>
    <property type="evidence" value="ECO:0000318"/>
    <property type="project" value="GO_Central"/>
</dbReference>
<evidence type="ECO:0000256" key="1">
    <source>
        <dbReference type="ARBA" id="ARBA00004141"/>
    </source>
</evidence>
<reference evidence="8 9" key="1">
    <citation type="journal article" date="2005" name="Science">
        <title>The genome of the kinetoplastid parasite, Leishmania major.</title>
        <authorList>
            <person name="Ivens A.C."/>
            <person name="Peacock C.S."/>
            <person name="Worthey E.A."/>
            <person name="Murphy L."/>
            <person name="Aggarwal G."/>
            <person name="Berriman M."/>
            <person name="Sisk E."/>
            <person name="Rajandream M.A."/>
            <person name="Adlem E."/>
            <person name="Aert R."/>
            <person name="Anupama A."/>
            <person name="Apostolou Z."/>
            <person name="Attipoe P."/>
            <person name="Bason N."/>
            <person name="Bauser C."/>
            <person name="Beck A."/>
            <person name="Beverley S.M."/>
            <person name="Bianchettin G."/>
            <person name="Borzym K."/>
            <person name="Bothe G."/>
            <person name="Bruschi C.V."/>
            <person name="Collins M."/>
            <person name="Cadag E."/>
            <person name="Ciarloni L."/>
            <person name="Clayton C."/>
            <person name="Coulson R.M."/>
            <person name="Cronin A."/>
            <person name="Cruz A.K."/>
            <person name="Davies R.M."/>
            <person name="De Gaudenzi J."/>
            <person name="Dobson D.E."/>
            <person name="Duesterhoeft A."/>
            <person name="Fazelina G."/>
            <person name="Fosker N."/>
            <person name="Frasch A.C."/>
            <person name="Fraser A."/>
            <person name="Fuchs M."/>
            <person name="Gabel C."/>
            <person name="Goble A."/>
            <person name="Goffeau A."/>
            <person name="Harris D."/>
            <person name="Hertz-Fowler C."/>
            <person name="Hilbert H."/>
            <person name="Horn D."/>
            <person name="Huang Y."/>
            <person name="Klages S."/>
            <person name="Knights A."/>
            <person name="Kube M."/>
            <person name="Larke N."/>
            <person name="Litvin L."/>
            <person name="Lord A."/>
            <person name="Louie T."/>
            <person name="Marra M."/>
            <person name="Masuy D."/>
            <person name="Matthews K."/>
            <person name="Michaeli S."/>
            <person name="Mottram J.C."/>
            <person name="Muller-Auer S."/>
            <person name="Munden H."/>
            <person name="Nelson S."/>
            <person name="Norbertczak H."/>
            <person name="Oliver K."/>
            <person name="O'neil S."/>
            <person name="Pentony M."/>
            <person name="Pohl T.M."/>
            <person name="Price C."/>
            <person name="Purnelle B."/>
            <person name="Quail M.A."/>
            <person name="Rabbinowitsch E."/>
            <person name="Reinhardt R."/>
            <person name="Rieger M."/>
            <person name="Rinta J."/>
            <person name="Robben J."/>
            <person name="Robertson L."/>
            <person name="Ruiz J.C."/>
            <person name="Rutter S."/>
            <person name="Saunders D."/>
            <person name="Schafer M."/>
            <person name="Schein J."/>
            <person name="Schwartz D.C."/>
            <person name="Seeger K."/>
            <person name="Seyler A."/>
            <person name="Sharp S."/>
            <person name="Shin H."/>
            <person name="Sivam D."/>
            <person name="Squares R."/>
            <person name="Squares S."/>
            <person name="Tosato V."/>
            <person name="Vogt C."/>
            <person name="Volckaert G."/>
            <person name="Wambutt R."/>
            <person name="Warren T."/>
            <person name="Wedler H."/>
            <person name="Woodward J."/>
            <person name="Zhou S."/>
            <person name="Zimmermann W."/>
            <person name="Smith D.F."/>
            <person name="Blackwell J.M."/>
            <person name="Stuart K.D."/>
            <person name="Barrell B."/>
            <person name="Myler P.J."/>
        </authorList>
    </citation>
    <scope>NUCLEOTIDE SEQUENCE [LARGE SCALE GENOMIC DNA]</scope>
    <source>
        <strain evidence="9">MHOM/IL/81/Friedlin</strain>
    </source>
</reference>
<feature type="transmembrane region" description="Helical" evidence="6">
    <location>
        <begin position="699"/>
        <end position="719"/>
    </location>
</feature>
<feature type="transmembrane region" description="Helical" evidence="6">
    <location>
        <begin position="513"/>
        <end position="532"/>
    </location>
</feature>
<dbReference type="VEuPathDB" id="TriTrypDB:LmjF.29.0930"/>
<reference evidence="8 9" key="2">
    <citation type="journal article" date="2011" name="Genome Res.">
        <title>Chromosome and gene copy number variation allow major structural change between species and strains of Leishmania.</title>
        <authorList>
            <person name="Rogers M.B."/>
            <person name="Hilley J.D."/>
            <person name="Dickens N.J."/>
            <person name="Wilkes J."/>
            <person name="Bates P.A."/>
            <person name="Depledge D.P."/>
            <person name="Harris D."/>
            <person name="Her Y."/>
            <person name="Herzyk P."/>
            <person name="Imamura H."/>
            <person name="Otto T.D."/>
            <person name="Sanders M."/>
            <person name="Seeger K."/>
            <person name="Dujardin J.C."/>
            <person name="Berriman M."/>
            <person name="Smith D.F."/>
            <person name="Hertz-Fowler C."/>
            <person name="Mottram J.C."/>
        </authorList>
    </citation>
    <scope>NUCLEOTIDE SEQUENCE [LARGE SCALE GENOMIC DNA]</scope>
    <source>
        <strain evidence="9">MHOM/IL/81/Friedlin</strain>
    </source>
</reference>
<dbReference type="HOGENOM" id="CLU_383327_0_0_1"/>
<keyword evidence="4 6" id="KW-1133">Transmembrane helix</keyword>
<dbReference type="SUPFAM" id="SSF52540">
    <property type="entry name" value="P-loop containing nucleoside triphosphate hydrolases"/>
    <property type="match status" value="1"/>
</dbReference>
<proteinExistence type="predicted"/>
<comment type="subcellular location">
    <subcellularLocation>
        <location evidence="1">Membrane</location>
        <topology evidence="1">Multi-pass membrane protein</topology>
    </subcellularLocation>
</comment>
<dbReference type="GO" id="GO:0042626">
    <property type="term" value="F:ATPase-coupled transmembrane transporter activity"/>
    <property type="evidence" value="ECO:0000318"/>
    <property type="project" value="GO_Central"/>
</dbReference>
<dbReference type="PANTHER" id="PTHR48041">
    <property type="entry name" value="ABC TRANSPORTER G FAMILY MEMBER 28"/>
    <property type="match status" value="1"/>
</dbReference>
<dbReference type="InterPro" id="IPR027417">
    <property type="entry name" value="P-loop_NTPase"/>
</dbReference>
<gene>
    <name evidence="8" type="ORF">LMJF_29_0930</name>
</gene>
<dbReference type="PANTHER" id="PTHR48041:SF91">
    <property type="entry name" value="ABC TRANSPORTER G FAMILY MEMBER 28"/>
    <property type="match status" value="1"/>
</dbReference>
<dbReference type="InterPro" id="IPR003439">
    <property type="entry name" value="ABC_transporter-like_ATP-bd"/>
</dbReference>
<sequence length="722" mass="79313">MIFESTPLVGNPTAKSYPSADGRLYGRSFNADDYDAEVQGQRMRQYYHSVFRSDGIDVAVRNVAVVQQPWLQHFNPNGRRGRICCQAVSAHFRRGRLHVVADVDGIAAASLMTVIAGRGTQASGDIWVGDATVDAQTRLRLIAYVGAESLFVPLLSVKDNLWFVVHLHCKEQRSWTRELVLAAANFVGLDLGKKVADLSQSEKFRLQVALELVLDSPVLFFSYPFDAMGLVEQNECTQLLSRLCVDVMKTVVLSTRSMPMPLHSAADTLLLFGAGGVVLFSGKCQDAISYFNSLRIPRHIPQPLWKGVLSHDADAQAAEEDLRTFHAPSLPPSDSSPFSQRGMNAPGSRLYSVICTPPRLSSRVFLMDDLNGTPPPPPLYCRAAERGSASTSAVVEVATSGDLMDLAVEWAESESQTMFYAAKYYDSRVHVALLSSLDPANAGSAATTHTPPPPPRALPHGVWRFGVLLRYTLKQILADAELLLGVAFLSIGLIVLTVAVHSQPENQGGMYNIRGLIFIAFVLVLFSNLAAIESMRDQLRVALGHRKRKLYGSLSFIVCLCVRVVLIRSVYLALFLPFVLFVLRSSYSLAILVGLVTCTHAAFQYLISLLPSRRWVMWVSYAYFGYSIIFSGFLLNLRTLPPLLGVLSILRWGYGAVIYTWLHGKSFQCDGAGNTSYCYTGDDYLAVEGLENESVASSALILAVSGASMMALLLFLWSLRSV</sequence>
<feature type="transmembrane region" description="Helical" evidence="6">
    <location>
        <begin position="643"/>
        <end position="662"/>
    </location>
</feature>
<dbReference type="FunFam" id="3.40.50.300:FF:003907">
    <property type="entry name" value="ABC transporter-like protein"/>
    <property type="match status" value="1"/>
</dbReference>